<accession>A0A933IB56</accession>
<evidence type="ECO:0000313" key="4">
    <source>
        <dbReference type="Proteomes" id="UP000736328"/>
    </source>
</evidence>
<dbReference type="NCBIfam" id="TIGR04183">
    <property type="entry name" value="Por_Secre_tail"/>
    <property type="match status" value="1"/>
</dbReference>
<organism evidence="3 4">
    <name type="scientific">candidate division TA06 bacterium</name>
    <dbReference type="NCBI Taxonomy" id="2250710"/>
    <lineage>
        <taxon>Bacteria</taxon>
        <taxon>Bacteria division TA06</taxon>
    </lineage>
</organism>
<dbReference type="InterPro" id="IPR026444">
    <property type="entry name" value="Secre_tail"/>
</dbReference>
<name>A0A933IB56_UNCT6</name>
<dbReference type="AlphaFoldDB" id="A0A933IB56"/>
<evidence type="ECO:0000256" key="1">
    <source>
        <dbReference type="SAM" id="SignalP"/>
    </source>
</evidence>
<dbReference type="Gene3D" id="2.60.40.4070">
    <property type="match status" value="1"/>
</dbReference>
<reference evidence="3" key="1">
    <citation type="submission" date="2020-07" db="EMBL/GenBank/DDBJ databases">
        <title>Huge and variable diversity of episymbiotic CPR bacteria and DPANN archaea in groundwater ecosystems.</title>
        <authorList>
            <person name="He C.Y."/>
            <person name="Keren R."/>
            <person name="Whittaker M."/>
            <person name="Farag I.F."/>
            <person name="Doudna J."/>
            <person name="Cate J.H.D."/>
            <person name="Banfield J.F."/>
        </authorList>
    </citation>
    <scope>NUCLEOTIDE SEQUENCE</scope>
    <source>
        <strain evidence="3">NC_groundwater_1520_Pr4_B-0.1um_53_5</strain>
    </source>
</reference>
<evidence type="ECO:0000313" key="3">
    <source>
        <dbReference type="EMBL" id="MBI4726612.1"/>
    </source>
</evidence>
<dbReference type="Proteomes" id="UP000736328">
    <property type="component" value="Unassembled WGS sequence"/>
</dbReference>
<feature type="signal peptide" evidence="1">
    <location>
        <begin position="1"/>
        <end position="18"/>
    </location>
</feature>
<comment type="caution">
    <text evidence="3">The sequence shown here is derived from an EMBL/GenBank/DDBJ whole genome shotgun (WGS) entry which is preliminary data.</text>
</comment>
<evidence type="ECO:0000259" key="2">
    <source>
        <dbReference type="Pfam" id="PF18962"/>
    </source>
</evidence>
<dbReference type="EMBL" id="JACQXR010000063">
    <property type="protein sequence ID" value="MBI4726612.1"/>
    <property type="molecule type" value="Genomic_DNA"/>
</dbReference>
<keyword evidence="1" id="KW-0732">Signal</keyword>
<sequence length="493" mass="54072">MKKLYFILISLSALSVLAISADIKVNSDTGKTWQGWPAIAAGEQGTALMWQEDIADSSFLYLQCLDTSGVPIGINIKLDSPKYRMLPAIIAIANLGYAAVWMEIGDSSNGWDIYGQLFNATGDSMAPAFKVNDDSLAERYCPDIVSDSQGNFTVVWMDSRNQWTIYGQRYSASGSPVSGNIALGDSAGCDPKICMKPDGNFAVTWQAETGNILWRRFDSTGNSLSNSLRVNSRDVNLDYAQPVIAVNDSGNYCLSWNRLTVAGMAIMAQFYDSTGTPTGINIVVNEDTLIWGGHVSVVPVANNHFVIGWTDERDWVDNYCQCFYDCNQPESNNLKISSAVASGEKYRQSLALASAGNNLFAAWMDLRDTSTSWDIYARKTSYQELGVEGSPDHLITPGRPVVNTNVYPNPSRTQITFSYSLQDVSGQVPVSLKIYNICGQKINEINEGLKTSGTYGFKWGAKNIDSRALSAGIYFYRLTAGKLECKGKFVVLK</sequence>
<dbReference type="Pfam" id="PF18962">
    <property type="entry name" value="Por_Secre_tail"/>
    <property type="match status" value="1"/>
</dbReference>
<feature type="chain" id="PRO_5037626772" evidence="1">
    <location>
        <begin position="19"/>
        <end position="493"/>
    </location>
</feature>
<gene>
    <name evidence="3" type="ORF">HY768_05235</name>
</gene>
<protein>
    <submittedName>
        <fullName evidence="3">T9SS type A sorting domain-containing protein</fullName>
    </submittedName>
</protein>
<feature type="domain" description="Secretion system C-terminal sorting" evidence="2">
    <location>
        <begin position="406"/>
        <end position="491"/>
    </location>
</feature>
<proteinExistence type="predicted"/>